<feature type="region of interest" description="Disordered" evidence="2">
    <location>
        <begin position="102"/>
        <end position="157"/>
    </location>
</feature>
<sequence length="282" mass="33636">MAEVDQNSFEQLKIEFNKARENVSRIFEQQQAKNKQKFEDFDNIEKDQTEEGKQKRRKIYLSLNSFMRDSKENSAKLEKFLKIYDNYIEALEGELNKIKQEQAGDQNKQADQPIKKDPSQDKFDNHDQQQRQDQQNRGSPQVSHNQQGLEANVGNNQDEKDLIIQQLKMELDMKDRDLILASDLKQQNQELLSNFVYLERANQELKQQLSQKMDYQRGNQEDVLRLREEMERLKRENQMFIEQYEALKQKSEQQEGMLEYIVAENSRLIIQSFAVSDRKYKI</sequence>
<feature type="compositionally biased region" description="Basic and acidic residues" evidence="2">
    <location>
        <begin position="113"/>
        <end position="130"/>
    </location>
</feature>
<dbReference type="KEGG" id="tet:TTHERM_00085490"/>
<organism evidence="3 4">
    <name type="scientific">Tetrahymena thermophila (strain SB210)</name>
    <dbReference type="NCBI Taxonomy" id="312017"/>
    <lineage>
        <taxon>Eukaryota</taxon>
        <taxon>Sar</taxon>
        <taxon>Alveolata</taxon>
        <taxon>Ciliophora</taxon>
        <taxon>Intramacronucleata</taxon>
        <taxon>Oligohymenophorea</taxon>
        <taxon>Hymenostomatida</taxon>
        <taxon>Tetrahymenina</taxon>
        <taxon>Tetrahymenidae</taxon>
        <taxon>Tetrahymena</taxon>
    </lineage>
</organism>
<feature type="coiled-coil region" evidence="1">
    <location>
        <begin position="188"/>
        <end position="250"/>
    </location>
</feature>
<protein>
    <submittedName>
        <fullName evidence="3">Uncharacterized protein</fullName>
    </submittedName>
</protein>
<evidence type="ECO:0000313" key="4">
    <source>
        <dbReference type="Proteomes" id="UP000009168"/>
    </source>
</evidence>
<keyword evidence="4" id="KW-1185">Reference proteome</keyword>
<gene>
    <name evidence="3" type="ORF">TTHERM_00085490</name>
</gene>
<dbReference type="InParanoid" id="Q236P9"/>
<evidence type="ECO:0000256" key="1">
    <source>
        <dbReference type="SAM" id="Coils"/>
    </source>
</evidence>
<accession>Q236P9</accession>
<feature type="compositionally biased region" description="Polar residues" evidence="2">
    <location>
        <begin position="138"/>
        <end position="156"/>
    </location>
</feature>
<keyword evidence="1" id="KW-0175">Coiled coil</keyword>
<dbReference type="EMBL" id="GG662749">
    <property type="protein sequence ID" value="EAR92451.1"/>
    <property type="molecule type" value="Genomic_DNA"/>
</dbReference>
<dbReference type="GeneID" id="7824242"/>
<dbReference type="HOGENOM" id="CLU_988605_0_0_1"/>
<evidence type="ECO:0000313" key="3">
    <source>
        <dbReference type="EMBL" id="EAR92451.1"/>
    </source>
</evidence>
<feature type="region of interest" description="Disordered" evidence="2">
    <location>
        <begin position="31"/>
        <end position="55"/>
    </location>
</feature>
<dbReference type="RefSeq" id="XP_001012696.1">
    <property type="nucleotide sequence ID" value="XM_001012696.2"/>
</dbReference>
<name>Q236P9_TETTS</name>
<dbReference type="Proteomes" id="UP000009168">
    <property type="component" value="Unassembled WGS sequence"/>
</dbReference>
<reference evidence="4" key="1">
    <citation type="journal article" date="2006" name="PLoS Biol.">
        <title>Macronuclear genome sequence of the ciliate Tetrahymena thermophila, a model eukaryote.</title>
        <authorList>
            <person name="Eisen J.A."/>
            <person name="Coyne R.S."/>
            <person name="Wu M."/>
            <person name="Wu D."/>
            <person name="Thiagarajan M."/>
            <person name="Wortman J.R."/>
            <person name="Badger J.H."/>
            <person name="Ren Q."/>
            <person name="Amedeo P."/>
            <person name="Jones K.M."/>
            <person name="Tallon L.J."/>
            <person name="Delcher A.L."/>
            <person name="Salzberg S.L."/>
            <person name="Silva J.C."/>
            <person name="Haas B.J."/>
            <person name="Majoros W.H."/>
            <person name="Farzad M."/>
            <person name="Carlton J.M."/>
            <person name="Smith R.K. Jr."/>
            <person name="Garg J."/>
            <person name="Pearlman R.E."/>
            <person name="Karrer K.M."/>
            <person name="Sun L."/>
            <person name="Manning G."/>
            <person name="Elde N.C."/>
            <person name="Turkewitz A.P."/>
            <person name="Asai D.J."/>
            <person name="Wilkes D.E."/>
            <person name="Wang Y."/>
            <person name="Cai H."/>
            <person name="Collins K."/>
            <person name="Stewart B.A."/>
            <person name="Lee S.R."/>
            <person name="Wilamowska K."/>
            <person name="Weinberg Z."/>
            <person name="Ruzzo W.L."/>
            <person name="Wloga D."/>
            <person name="Gaertig J."/>
            <person name="Frankel J."/>
            <person name="Tsao C.-C."/>
            <person name="Gorovsky M.A."/>
            <person name="Keeling P.J."/>
            <person name="Waller R.F."/>
            <person name="Patron N.J."/>
            <person name="Cherry J.M."/>
            <person name="Stover N.A."/>
            <person name="Krieger C.J."/>
            <person name="del Toro C."/>
            <person name="Ryder H.F."/>
            <person name="Williamson S.C."/>
            <person name="Barbeau R.A."/>
            <person name="Hamilton E.P."/>
            <person name="Orias E."/>
        </authorList>
    </citation>
    <scope>NUCLEOTIDE SEQUENCE [LARGE SCALE GENOMIC DNA]</scope>
    <source>
        <strain evidence="4">SB210</strain>
    </source>
</reference>
<proteinExistence type="predicted"/>
<evidence type="ECO:0000256" key="2">
    <source>
        <dbReference type="SAM" id="MobiDB-lite"/>
    </source>
</evidence>
<feature type="compositionally biased region" description="Basic and acidic residues" evidence="2">
    <location>
        <begin position="36"/>
        <end position="53"/>
    </location>
</feature>
<dbReference type="AlphaFoldDB" id="Q236P9"/>